<dbReference type="GeneID" id="93205342"/>
<dbReference type="EMBL" id="HE965806">
    <property type="protein sequence ID" value="CCJ56329.1"/>
    <property type="molecule type" value="Genomic_DNA"/>
</dbReference>
<dbReference type="InterPro" id="IPR032710">
    <property type="entry name" value="NTF2-like_dom_sf"/>
</dbReference>
<protein>
    <recommendedName>
        <fullName evidence="1">SnoaL-like domain-containing protein</fullName>
    </recommendedName>
</protein>
<dbReference type="OrthoDB" id="5767026at2"/>
<accession>A0A0C6PDA3</accession>
<evidence type="ECO:0000313" key="3">
    <source>
        <dbReference type="Proteomes" id="UP000007564"/>
    </source>
</evidence>
<dbReference type="PANTHER" id="PTHR34957:SF1">
    <property type="entry name" value="NUCLEAR TRANSPORT FACTOR 2 (NTF2) FAMILY PROTEIN"/>
    <property type="match status" value="1"/>
</dbReference>
<dbReference type="AlphaFoldDB" id="A0A0C6PDA3"/>
<organism evidence="2 3">
    <name type="scientific">Bordetella bronchiseptica 253</name>
    <dbReference type="NCBI Taxonomy" id="568707"/>
    <lineage>
        <taxon>Bacteria</taxon>
        <taxon>Pseudomonadati</taxon>
        <taxon>Pseudomonadota</taxon>
        <taxon>Betaproteobacteria</taxon>
        <taxon>Burkholderiales</taxon>
        <taxon>Alcaligenaceae</taxon>
        <taxon>Bordetella</taxon>
    </lineage>
</organism>
<dbReference type="PANTHER" id="PTHR34957">
    <property type="entry name" value="NUCLEAR TRANSPORT FACTOR 2 (NTF2) FAMILY PROTEIN"/>
    <property type="match status" value="1"/>
</dbReference>
<dbReference type="SUPFAM" id="SSF54427">
    <property type="entry name" value="NTF2-like"/>
    <property type="match status" value="1"/>
</dbReference>
<reference evidence="2 3" key="1">
    <citation type="journal article" date="2012" name="BMC Genomics">
        <title>Comparative genomics of the classical Bordetella subspecies: the evolution and exchange of virulence-associated diversity amongst closely related pathogens.</title>
        <authorList>
            <person name="Park J."/>
            <person name="Zhang Y."/>
            <person name="Buboltz A.M."/>
            <person name="Zhang X."/>
            <person name="Schuster S.C."/>
            <person name="Ahuja U."/>
            <person name="Liu M."/>
            <person name="Miller J.F."/>
            <person name="Sebaihia M."/>
            <person name="Bentley S.D."/>
            <person name="Parkhill J."/>
            <person name="Harvill E.T."/>
        </authorList>
    </citation>
    <scope>NUCLEOTIDE SEQUENCE [LARGE SCALE GENOMIC DNA]</scope>
    <source>
        <strain evidence="2 3">253</strain>
    </source>
</reference>
<dbReference type="HOGENOM" id="CLU_084893_2_0_4"/>
<sequence length="140" mass="15709">MFATPDEAEHAFYEALEHADLDRLMQVWSDDEEIACIHPGGLRIVGHTAVHESWQQVLANGPLHLRPLRPLVMQSMMCAVHVLVEQVTVMTREGAQFANCYATNVYHKGPAGWRMVLHHASQAPAEAGVLDLHDFPDRLH</sequence>
<dbReference type="KEGG" id="bbh:BN112_4415"/>
<dbReference type="Proteomes" id="UP000007564">
    <property type="component" value="Chromosome"/>
</dbReference>
<dbReference type="Gene3D" id="3.10.450.50">
    <property type="match status" value="1"/>
</dbReference>
<evidence type="ECO:0000259" key="1">
    <source>
        <dbReference type="Pfam" id="PF13474"/>
    </source>
</evidence>
<feature type="domain" description="SnoaL-like" evidence="1">
    <location>
        <begin position="10"/>
        <end position="123"/>
    </location>
</feature>
<evidence type="ECO:0000313" key="2">
    <source>
        <dbReference type="EMBL" id="CCJ56329.1"/>
    </source>
</evidence>
<dbReference type="SMR" id="A0A0C6PDA3"/>
<dbReference type="RefSeq" id="WP_003814197.1">
    <property type="nucleotide sequence ID" value="NC_019382.1"/>
</dbReference>
<name>A0A0C6PDA3_BORBO</name>
<dbReference type="Pfam" id="PF13474">
    <property type="entry name" value="SnoaL_3"/>
    <property type="match status" value="1"/>
</dbReference>
<dbReference type="InterPro" id="IPR037401">
    <property type="entry name" value="SnoaL-like"/>
</dbReference>
<proteinExistence type="predicted"/>
<gene>
    <name evidence="2" type="ORF">BN112_4415</name>
</gene>